<reference evidence="3 4" key="3">
    <citation type="journal article" date="2017" name="Mol. Plant Pathol.">
        <title>A gapless genome sequence of the fungus Botrytis cinerea.</title>
        <authorList>
            <person name="Van Kan J.A."/>
            <person name="Stassen J.H."/>
            <person name="Mosbach A."/>
            <person name="Van Der Lee T.A."/>
            <person name="Faino L."/>
            <person name="Farmer A.D."/>
            <person name="Papasotiriou D.G."/>
            <person name="Zhou S."/>
            <person name="Seidl M.F."/>
            <person name="Cottam E."/>
            <person name="Edel D."/>
            <person name="Hahn M."/>
            <person name="Schwartz D.C."/>
            <person name="Dietrich R.A."/>
            <person name="Widdison S."/>
            <person name="Scalliet G."/>
        </authorList>
    </citation>
    <scope>NUCLEOTIDE SEQUENCE [LARGE SCALE GENOMIC DNA]</scope>
    <source>
        <strain evidence="3 4">B05.10</strain>
    </source>
</reference>
<feature type="region of interest" description="Disordered" evidence="1">
    <location>
        <begin position="804"/>
        <end position="828"/>
    </location>
</feature>
<organism evidence="3 4">
    <name type="scientific">Botryotinia fuckeliana (strain B05.10)</name>
    <name type="common">Noble rot fungus</name>
    <name type="synonym">Botrytis cinerea</name>
    <dbReference type="NCBI Taxonomy" id="332648"/>
    <lineage>
        <taxon>Eukaryota</taxon>
        <taxon>Fungi</taxon>
        <taxon>Dikarya</taxon>
        <taxon>Ascomycota</taxon>
        <taxon>Pezizomycotina</taxon>
        <taxon>Leotiomycetes</taxon>
        <taxon>Helotiales</taxon>
        <taxon>Sclerotiniaceae</taxon>
        <taxon>Botrytis</taxon>
    </lineage>
</organism>
<feature type="compositionally biased region" description="Low complexity" evidence="1">
    <location>
        <begin position="1306"/>
        <end position="1322"/>
    </location>
</feature>
<feature type="compositionally biased region" description="Low complexity" evidence="1">
    <location>
        <begin position="1386"/>
        <end position="1400"/>
    </location>
</feature>
<evidence type="ECO:0000256" key="1">
    <source>
        <dbReference type="SAM" id="MobiDB-lite"/>
    </source>
</evidence>
<accession>A0A384K132</accession>
<dbReference type="Proteomes" id="UP000001798">
    <property type="component" value="Chromosome 13"/>
</dbReference>
<feature type="compositionally biased region" description="Polar residues" evidence="1">
    <location>
        <begin position="1361"/>
        <end position="1385"/>
    </location>
</feature>
<feature type="domain" description="WSC" evidence="2">
    <location>
        <begin position="1440"/>
        <end position="1530"/>
    </location>
</feature>
<dbReference type="SMART" id="SM00321">
    <property type="entry name" value="WSC"/>
    <property type="match status" value="1"/>
</dbReference>
<evidence type="ECO:0000259" key="2">
    <source>
        <dbReference type="PROSITE" id="PS51212"/>
    </source>
</evidence>
<dbReference type="EMBL" id="CP009817">
    <property type="protein sequence ID" value="ATZ56523.1"/>
    <property type="molecule type" value="Genomic_DNA"/>
</dbReference>
<sequence>MTSFPITSLLSFEPSETQSTTSASVSSVEFSSFGDGTSTGIPPVNNLASGLTTTTERSSSFALESSSQPGITSTFVSLSLSEQSFLPEFTSTLGPSSLSENSSIIAQSSLPQITTSSDLSEVSSLQVSSTEILLGSSAFESSGSQTLASLTSSESISEARETTLNLESQSSILSSVLVTSIPLTTEILSTSTGSLLSNAENSSTFGFESATGTLSSLESSTVISLQLSSSAENLELSTSSQIFSTSTTAASDSGFKSSTGMLIQSSGAASSTAIFSSPAPSITSSNIAQSSTLEESSGVLSTTLVINMSESASPSIETSLGITSTFVGTPSQSFEASSNIGSITSIETLISTTLIIDSSIETTLGITSSFVGSSSQSFEASSNIGSTILTETLVDSSNSIEQSSLTIGSSTGIPPVNNVASGSTTTTSSDIQSTGDLTTDLGSIGSSGPISSSLLPEVTSIIDGTSELPQTTGTIAQSSTNLINVETSSGSNSLPAATSSPPNELSSILSLSTSEFGAIATSNTGIETSLGAGSPTLDSSVALNTGMSTNEVTSLPTEASQTSNSPGIESSLVITSTSGIEMESQIGVSTLRTSSLPIEPSSSASISILGTDSATLPTGEIQSAGTTVPIVGSPESGTFGASETVSSTIFPSLIMEASTLTSGFLIVPTEVSASFSGSNIGTSLHSEPSSAVSISSTILQSAFSAETSGNIGGVSESLIETAGALSSTGASTIESTNPAETSIASLSSGVESQLLTTSIPGLSALPSTLVGSFSLIESSGLISIPSIQSTDLLIESQSQTAIISSESEAPSSSVQNSGSTIASSSGIPSSTTENSLISSIQSAQSSVPVVEPSTAAASSLQSSDVFSQQPQIPSIASIIQSSVGTLISLSSMLDGSESSSELVLGTSSVAILPESFSSSLSQFPSFTSGEIATGSSAVETSSTFGSSIPIVGNIGSGTSLQFSASETPLSVFPSSLTSDVGSVSSSLVIVSSTVILTVESQTSGPVFSSTASLTNTALLETSVETLSSIPELNSSSEGTLPNTGGSQAISSTESLVISSTINPESQSTFLQTTSDSEVSNVSTEQILPSTESPEVISTTQSLSSAILPSTGPATEAPSSTQGIPSVATSTQLGEFSLAMSSSQTAEISSSIQQGLSSTALIDSSEPAVSSELIGTASSEILSASASVTTTSLESTVISTVISSSASDFGSESGSIAISSTTDILGSIAPSLSASASASQIDSASSASLVFSGSESTTILTSEFNLQSTASSTIPNESELPVASSTEGFLSTFVSSTSQTRFEENASSGSFPSSTLSSGSPPTIESLSSAGESETGIPPINNVASGSTSTSTAFETTFPASGSQISSTEPLSVASSTQDLSGSNGIPLSTSTNPSLSTLESEISSNTESVLSSEFPSMTIFSSASLSSTTLSSASASATSSFDYIGCSTNSTGTLDGPTTYSSDMTPAICSTICSEYEYYAVESGVKCVCGNNIETGGILSGANCTTTCGDGNGTLSCSSASASASASSLVTMLRPRKIAATGRYPRRW</sequence>
<dbReference type="GeneID" id="5436889"/>
<dbReference type="PROSITE" id="PS51212">
    <property type="entry name" value="WSC"/>
    <property type="match status" value="1"/>
</dbReference>
<keyword evidence="4" id="KW-1185">Reference proteome</keyword>
<feature type="compositionally biased region" description="Low complexity" evidence="1">
    <location>
        <begin position="1343"/>
        <end position="1360"/>
    </location>
</feature>
<feature type="region of interest" description="Disordered" evidence="1">
    <location>
        <begin position="1300"/>
        <end position="1400"/>
    </location>
</feature>
<dbReference type="InterPro" id="IPR002889">
    <property type="entry name" value="WSC_carb-bd"/>
</dbReference>
<dbReference type="VEuPathDB" id="FungiDB:Bcin13g03610"/>
<reference evidence="3 4" key="2">
    <citation type="journal article" date="2012" name="Eukaryot. Cell">
        <title>Genome update of Botrytis cinerea strains B05.10 and T4.</title>
        <authorList>
            <person name="Staats M."/>
            <person name="van Kan J.A."/>
        </authorList>
    </citation>
    <scope>NUCLEOTIDE SEQUENCE [LARGE SCALE GENOMIC DNA]</scope>
    <source>
        <strain evidence="3 4">B05.10</strain>
    </source>
</reference>
<dbReference type="KEGG" id="bfu:BCIN_13g03610"/>
<protein>
    <recommendedName>
        <fullName evidence="2">WSC domain-containing protein</fullName>
    </recommendedName>
</protein>
<dbReference type="RefSeq" id="XP_024552612.1">
    <property type="nucleotide sequence ID" value="XM_024696799.1"/>
</dbReference>
<evidence type="ECO:0000313" key="3">
    <source>
        <dbReference type="EMBL" id="ATZ56523.1"/>
    </source>
</evidence>
<gene>
    <name evidence="3" type="ORF">BCIN_13g03610</name>
</gene>
<evidence type="ECO:0000313" key="4">
    <source>
        <dbReference type="Proteomes" id="UP000001798"/>
    </source>
</evidence>
<reference evidence="3 4" key="1">
    <citation type="journal article" date="2011" name="PLoS Genet.">
        <title>Genomic analysis of the necrotrophic fungal pathogens Sclerotinia sclerotiorum and Botrytis cinerea.</title>
        <authorList>
            <person name="Amselem J."/>
            <person name="Cuomo C.A."/>
            <person name="van Kan J.A."/>
            <person name="Viaud M."/>
            <person name="Benito E.P."/>
            <person name="Couloux A."/>
            <person name="Coutinho P.M."/>
            <person name="de Vries R.P."/>
            <person name="Dyer P.S."/>
            <person name="Fillinger S."/>
            <person name="Fournier E."/>
            <person name="Gout L."/>
            <person name="Hahn M."/>
            <person name="Kohn L."/>
            <person name="Lapalu N."/>
            <person name="Plummer K.M."/>
            <person name="Pradier J.M."/>
            <person name="Quevillon E."/>
            <person name="Sharon A."/>
            <person name="Simon A."/>
            <person name="ten Have A."/>
            <person name="Tudzynski B."/>
            <person name="Tudzynski P."/>
            <person name="Wincker P."/>
            <person name="Andrew M."/>
            <person name="Anthouard V."/>
            <person name="Beever R.E."/>
            <person name="Beffa R."/>
            <person name="Benoit I."/>
            <person name="Bouzid O."/>
            <person name="Brault B."/>
            <person name="Chen Z."/>
            <person name="Choquer M."/>
            <person name="Collemare J."/>
            <person name="Cotton P."/>
            <person name="Danchin E.G."/>
            <person name="Da Silva C."/>
            <person name="Gautier A."/>
            <person name="Giraud C."/>
            <person name="Giraud T."/>
            <person name="Gonzalez C."/>
            <person name="Grossetete S."/>
            <person name="Guldener U."/>
            <person name="Henrissat B."/>
            <person name="Howlett B.J."/>
            <person name="Kodira C."/>
            <person name="Kretschmer M."/>
            <person name="Lappartient A."/>
            <person name="Leroch M."/>
            <person name="Levis C."/>
            <person name="Mauceli E."/>
            <person name="Neuveglise C."/>
            <person name="Oeser B."/>
            <person name="Pearson M."/>
            <person name="Poulain J."/>
            <person name="Poussereau N."/>
            <person name="Quesneville H."/>
            <person name="Rascle C."/>
            <person name="Schumacher J."/>
            <person name="Segurens B."/>
            <person name="Sexton A."/>
            <person name="Silva E."/>
            <person name="Sirven C."/>
            <person name="Soanes D.M."/>
            <person name="Talbot N.J."/>
            <person name="Templeton M."/>
            <person name="Yandava C."/>
            <person name="Yarden O."/>
            <person name="Zeng Q."/>
            <person name="Rollins J.A."/>
            <person name="Lebrun M.H."/>
            <person name="Dickman M."/>
        </authorList>
    </citation>
    <scope>NUCLEOTIDE SEQUENCE [LARGE SCALE GENOMIC DNA]</scope>
    <source>
        <strain evidence="3 4">B05.10</strain>
    </source>
</reference>
<dbReference type="Pfam" id="PF01822">
    <property type="entry name" value="WSC"/>
    <property type="match status" value="1"/>
</dbReference>
<name>A0A384K132_BOTFB</name>
<dbReference type="OrthoDB" id="1046782at2759"/>
<proteinExistence type="predicted"/>